<keyword evidence="2" id="KW-1185">Reference proteome</keyword>
<comment type="caution">
    <text evidence="1">The sequence shown here is derived from an EMBL/GenBank/DDBJ whole genome shotgun (WGS) entry which is preliminary data.</text>
</comment>
<name>A0AAN9GRF2_9TELE</name>
<evidence type="ECO:0000313" key="2">
    <source>
        <dbReference type="Proteomes" id="UP001364617"/>
    </source>
</evidence>
<evidence type="ECO:0000313" key="1">
    <source>
        <dbReference type="EMBL" id="KAK7123714.1"/>
    </source>
</evidence>
<organism evidence="1 2">
    <name type="scientific">Phoxinus phoxinus</name>
    <name type="common">Eurasian minnow</name>
    <dbReference type="NCBI Taxonomy" id="58324"/>
    <lineage>
        <taxon>Eukaryota</taxon>
        <taxon>Metazoa</taxon>
        <taxon>Chordata</taxon>
        <taxon>Craniata</taxon>
        <taxon>Vertebrata</taxon>
        <taxon>Euteleostomi</taxon>
        <taxon>Actinopterygii</taxon>
        <taxon>Neopterygii</taxon>
        <taxon>Teleostei</taxon>
        <taxon>Ostariophysi</taxon>
        <taxon>Cypriniformes</taxon>
        <taxon>Leuciscidae</taxon>
        <taxon>Phoxininae</taxon>
        <taxon>Phoxinus</taxon>
    </lineage>
</organism>
<dbReference type="AlphaFoldDB" id="A0AAN9GRF2"/>
<dbReference type="Proteomes" id="UP001364617">
    <property type="component" value="Unassembled WGS sequence"/>
</dbReference>
<protein>
    <submittedName>
        <fullName evidence="1">Uncharacterized protein</fullName>
    </submittedName>
</protein>
<gene>
    <name evidence="1" type="ORF">R3I93_021969</name>
</gene>
<accession>A0AAN9GRF2</accession>
<reference evidence="1 2" key="1">
    <citation type="submission" date="2024-02" db="EMBL/GenBank/DDBJ databases">
        <title>Chromosome-level genome assembly of the Eurasian Minnow (Phoxinus phoxinus).</title>
        <authorList>
            <person name="Oriowo T.O."/>
            <person name="Martin S."/>
            <person name="Stange M."/>
            <person name="Chrysostomakis Y."/>
            <person name="Brown T."/>
            <person name="Winkler S."/>
            <person name="Kukowka S."/>
            <person name="Myers E.W."/>
            <person name="Bohne A."/>
        </authorList>
    </citation>
    <scope>NUCLEOTIDE SEQUENCE [LARGE SCALE GENOMIC DNA]</scope>
    <source>
        <strain evidence="1">ZFMK-TIS-60720</strain>
        <tissue evidence="1">Whole Organism</tissue>
    </source>
</reference>
<sequence length="104" mass="11731">MYTVSEQGNGCLSSVPEAVQEPPCSPPPAVVCVFVDSPAFPARRVPLFCIYAYAVWRWNEGGMLNKQIYMSMHNGRWRSEGRVLAGLWEEGRFTRGFDVGEHLH</sequence>
<proteinExistence type="predicted"/>
<dbReference type="EMBL" id="JAYKXH010000024">
    <property type="protein sequence ID" value="KAK7123714.1"/>
    <property type="molecule type" value="Genomic_DNA"/>
</dbReference>